<feature type="compositionally biased region" description="Low complexity" evidence="1">
    <location>
        <begin position="210"/>
        <end position="221"/>
    </location>
</feature>
<sequence length="221" mass="23042">MSDLMMMTTMDLFSGATDLTTFPSDLLSAPLSMDFLAPPAAPAVQACPTAPWDEELASVWYSHHAHGSSSSGSTSASSASSSASPMTPSLPDFAAHSSSSDLAPVPSAPTSPATRLVTLDEIDVKSLWLNPWPQSTLAPDCLTAAAEATMASVLPQGVPSEDVERILEEAEETLHSFMESQCGATAAAAAYSLEQLMSPPSPPATPLSWARPRNAAARPPW</sequence>
<feature type="compositionally biased region" description="Low complexity" evidence="1">
    <location>
        <begin position="103"/>
        <end position="112"/>
    </location>
</feature>
<dbReference type="EMBL" id="GG745384">
    <property type="protein sequence ID" value="KNE72862.1"/>
    <property type="molecule type" value="Genomic_DNA"/>
</dbReference>
<evidence type="ECO:0000313" key="3">
    <source>
        <dbReference type="Proteomes" id="UP000054350"/>
    </source>
</evidence>
<feature type="region of interest" description="Disordered" evidence="1">
    <location>
        <begin position="71"/>
        <end position="112"/>
    </location>
</feature>
<reference evidence="2 3" key="1">
    <citation type="submission" date="2009-11" db="EMBL/GenBank/DDBJ databases">
        <title>Annotation of Allomyces macrogynus ATCC 38327.</title>
        <authorList>
            <consortium name="The Broad Institute Genome Sequencing Platform"/>
            <person name="Russ C."/>
            <person name="Cuomo C."/>
            <person name="Burger G."/>
            <person name="Gray M.W."/>
            <person name="Holland P.W.H."/>
            <person name="King N."/>
            <person name="Lang F.B.F."/>
            <person name="Roger A.J."/>
            <person name="Ruiz-Trillo I."/>
            <person name="Young S.K."/>
            <person name="Zeng Q."/>
            <person name="Gargeya S."/>
            <person name="Fitzgerald M."/>
            <person name="Haas B."/>
            <person name="Abouelleil A."/>
            <person name="Alvarado L."/>
            <person name="Arachchi H.M."/>
            <person name="Berlin A."/>
            <person name="Chapman S.B."/>
            <person name="Gearin G."/>
            <person name="Goldberg J."/>
            <person name="Griggs A."/>
            <person name="Gujja S."/>
            <person name="Hansen M."/>
            <person name="Heiman D."/>
            <person name="Howarth C."/>
            <person name="Larimer J."/>
            <person name="Lui A."/>
            <person name="MacDonald P.J.P."/>
            <person name="McCowen C."/>
            <person name="Montmayeur A."/>
            <person name="Murphy C."/>
            <person name="Neiman D."/>
            <person name="Pearson M."/>
            <person name="Priest M."/>
            <person name="Roberts A."/>
            <person name="Saif S."/>
            <person name="Shea T."/>
            <person name="Sisk P."/>
            <person name="Stolte C."/>
            <person name="Sykes S."/>
            <person name="Wortman J."/>
            <person name="Nusbaum C."/>
            <person name="Birren B."/>
        </authorList>
    </citation>
    <scope>NUCLEOTIDE SEQUENCE [LARGE SCALE GENOMIC DNA]</scope>
    <source>
        <strain evidence="2 3">ATCC 38327</strain>
    </source>
</reference>
<evidence type="ECO:0000313" key="2">
    <source>
        <dbReference type="EMBL" id="KNE72862.1"/>
    </source>
</evidence>
<dbReference type="AlphaFoldDB" id="A0A0L0TDP4"/>
<name>A0A0L0TDP4_ALLM3</name>
<evidence type="ECO:0000256" key="1">
    <source>
        <dbReference type="SAM" id="MobiDB-lite"/>
    </source>
</evidence>
<dbReference type="Proteomes" id="UP000054350">
    <property type="component" value="Unassembled WGS sequence"/>
</dbReference>
<protein>
    <submittedName>
        <fullName evidence="2">Uncharacterized protein</fullName>
    </submittedName>
</protein>
<reference evidence="3" key="2">
    <citation type="submission" date="2009-11" db="EMBL/GenBank/DDBJ databases">
        <title>The Genome Sequence of Allomyces macrogynus strain ATCC 38327.</title>
        <authorList>
            <consortium name="The Broad Institute Genome Sequencing Platform"/>
            <person name="Russ C."/>
            <person name="Cuomo C."/>
            <person name="Shea T."/>
            <person name="Young S.K."/>
            <person name="Zeng Q."/>
            <person name="Koehrsen M."/>
            <person name="Haas B."/>
            <person name="Borodovsky M."/>
            <person name="Guigo R."/>
            <person name="Alvarado L."/>
            <person name="Berlin A."/>
            <person name="Borenstein D."/>
            <person name="Chen Z."/>
            <person name="Engels R."/>
            <person name="Freedman E."/>
            <person name="Gellesch M."/>
            <person name="Goldberg J."/>
            <person name="Griggs A."/>
            <person name="Gujja S."/>
            <person name="Heiman D."/>
            <person name="Hepburn T."/>
            <person name="Howarth C."/>
            <person name="Jen D."/>
            <person name="Larson L."/>
            <person name="Lewis B."/>
            <person name="Mehta T."/>
            <person name="Park D."/>
            <person name="Pearson M."/>
            <person name="Roberts A."/>
            <person name="Saif S."/>
            <person name="Shenoy N."/>
            <person name="Sisk P."/>
            <person name="Stolte C."/>
            <person name="Sykes S."/>
            <person name="Walk T."/>
            <person name="White J."/>
            <person name="Yandava C."/>
            <person name="Burger G."/>
            <person name="Gray M.W."/>
            <person name="Holland P.W.H."/>
            <person name="King N."/>
            <person name="Lang F.B.F."/>
            <person name="Roger A.J."/>
            <person name="Ruiz-Trillo I."/>
            <person name="Lander E."/>
            <person name="Nusbaum C."/>
        </authorList>
    </citation>
    <scope>NUCLEOTIDE SEQUENCE [LARGE SCALE GENOMIC DNA]</scope>
    <source>
        <strain evidence="3">ATCC 38327</strain>
    </source>
</reference>
<gene>
    <name evidence="2" type="ORF">AMAG_20590</name>
</gene>
<dbReference type="VEuPathDB" id="FungiDB:AMAG_20590"/>
<accession>A0A0L0TDP4</accession>
<proteinExistence type="predicted"/>
<keyword evidence="3" id="KW-1185">Reference proteome</keyword>
<feature type="region of interest" description="Disordered" evidence="1">
    <location>
        <begin position="197"/>
        <end position="221"/>
    </location>
</feature>
<feature type="compositionally biased region" description="Low complexity" evidence="1">
    <location>
        <begin position="71"/>
        <end position="84"/>
    </location>
</feature>
<organism evidence="2 3">
    <name type="scientific">Allomyces macrogynus (strain ATCC 38327)</name>
    <name type="common">Allomyces javanicus var. macrogynus</name>
    <dbReference type="NCBI Taxonomy" id="578462"/>
    <lineage>
        <taxon>Eukaryota</taxon>
        <taxon>Fungi</taxon>
        <taxon>Fungi incertae sedis</taxon>
        <taxon>Blastocladiomycota</taxon>
        <taxon>Blastocladiomycetes</taxon>
        <taxon>Blastocladiales</taxon>
        <taxon>Blastocladiaceae</taxon>
        <taxon>Allomyces</taxon>
    </lineage>
</organism>